<evidence type="ECO:0000256" key="1">
    <source>
        <dbReference type="SAM" id="Phobius"/>
    </source>
</evidence>
<keyword evidence="1" id="KW-1133">Transmembrane helix</keyword>
<protein>
    <submittedName>
        <fullName evidence="2">Uncharacterized protein</fullName>
    </submittedName>
</protein>
<reference evidence="2" key="1">
    <citation type="journal article" date="2012" name="Nature">
        <title>The tomato genome sequence provides insights into fleshy fruit evolution.</title>
        <authorList>
            <consortium name="Tomato Genome Consortium"/>
        </authorList>
    </citation>
    <scope>NUCLEOTIDE SEQUENCE [LARGE SCALE GENOMIC DNA]</scope>
    <source>
        <strain evidence="2">cv. Heinz 1706</strain>
    </source>
</reference>
<organism evidence="2">
    <name type="scientific">Solanum lycopersicum</name>
    <name type="common">Tomato</name>
    <name type="synonym">Lycopersicon esculentum</name>
    <dbReference type="NCBI Taxonomy" id="4081"/>
    <lineage>
        <taxon>Eukaryota</taxon>
        <taxon>Viridiplantae</taxon>
        <taxon>Streptophyta</taxon>
        <taxon>Embryophyta</taxon>
        <taxon>Tracheophyta</taxon>
        <taxon>Spermatophyta</taxon>
        <taxon>Magnoliopsida</taxon>
        <taxon>eudicotyledons</taxon>
        <taxon>Gunneridae</taxon>
        <taxon>Pentapetalae</taxon>
        <taxon>asterids</taxon>
        <taxon>lamiids</taxon>
        <taxon>Solanales</taxon>
        <taxon>Solanaceae</taxon>
        <taxon>Solanoideae</taxon>
        <taxon>Solaneae</taxon>
        <taxon>Solanum</taxon>
        <taxon>Solanum subgen. Lycopersicon</taxon>
    </lineage>
</organism>
<evidence type="ECO:0000313" key="3">
    <source>
        <dbReference type="Proteomes" id="UP000004994"/>
    </source>
</evidence>
<dbReference type="Gramene" id="Solyc10g080815.1.1">
    <property type="protein sequence ID" value="Solyc10g080815.1.1"/>
    <property type="gene ID" value="Solyc10g080815.1"/>
</dbReference>
<keyword evidence="1" id="KW-0812">Transmembrane</keyword>
<keyword evidence="3" id="KW-1185">Reference proteome</keyword>
<reference evidence="2" key="2">
    <citation type="submission" date="2019-01" db="UniProtKB">
        <authorList>
            <consortium name="EnsemblPlants"/>
        </authorList>
    </citation>
    <scope>IDENTIFICATION</scope>
    <source>
        <strain evidence="2">cv. Heinz 1706</strain>
    </source>
</reference>
<dbReference type="EnsemblPlants" id="Solyc10g080815.1.1">
    <property type="protein sequence ID" value="Solyc10g080815.1.1"/>
    <property type="gene ID" value="Solyc10g080815.1"/>
</dbReference>
<evidence type="ECO:0000313" key="2">
    <source>
        <dbReference type="EnsemblPlants" id="Solyc10g080815.1.1"/>
    </source>
</evidence>
<sequence>MAFIQMKIVAATIIYNYHIQLGVDQIIAPSASIIIQMKHGLKVRLEKRLKELILNLNNSLISISKEMDALELFLPLLIIIMCFTWWYLSNRWWRLSSVPTNWPLVGMLPGLFRNAHRVHELQLMFLWKLRELLSFMVLFLPT</sequence>
<dbReference type="Proteomes" id="UP000004994">
    <property type="component" value="Chromosome 10"/>
</dbReference>
<feature type="transmembrane region" description="Helical" evidence="1">
    <location>
        <begin position="69"/>
        <end position="88"/>
    </location>
</feature>
<dbReference type="AlphaFoldDB" id="A0A3Q7IKZ4"/>
<keyword evidence="1" id="KW-0472">Membrane</keyword>
<dbReference type="STRING" id="4081.A0A3Q7IKZ4"/>
<proteinExistence type="predicted"/>
<dbReference type="InParanoid" id="A0A3Q7IKZ4"/>
<accession>A0A3Q7IKZ4</accession>
<name>A0A3Q7IKZ4_SOLLC</name>